<reference evidence="1" key="1">
    <citation type="submission" date="2022-07" db="EMBL/GenBank/DDBJ databases">
        <title>Phylogenomic reconstructions and comparative analyses of Kickxellomycotina fungi.</title>
        <authorList>
            <person name="Reynolds N.K."/>
            <person name="Stajich J.E."/>
            <person name="Barry K."/>
            <person name="Grigoriev I.V."/>
            <person name="Crous P."/>
            <person name="Smith M.E."/>
        </authorList>
    </citation>
    <scope>NUCLEOTIDE SEQUENCE</scope>
    <source>
        <strain evidence="1">NRRL 5244</strain>
    </source>
</reference>
<gene>
    <name evidence="1" type="primary">DHX38</name>
    <name evidence="1" type="ORF">FBU59_001919</name>
</gene>
<keyword evidence="1" id="KW-0378">Hydrolase</keyword>
<keyword evidence="1" id="KW-0347">Helicase</keyword>
<comment type="caution">
    <text evidence="1">The sequence shown here is derived from an EMBL/GenBank/DDBJ whole genome shotgun (WGS) entry which is preliminary data.</text>
</comment>
<protein>
    <submittedName>
        <fullName evidence="1">Pre-mRNA-splicing factor ATP-dependent RNA helicase PRP16</fullName>
        <ecNumber evidence="1">3.6.4.13</ecNumber>
    </submittedName>
</protein>
<sequence length="322" mass="36853">MLLKSIGIRDLLEFDFLDPPPVDTIKTAMYQLWTLGALDNVGNITDLGRQMSEVPLDPAPAKMLVSAHALGCTAEVVAIVAMLAVPSVFYRPKERLEESDHAREKFFVPESDHLTLLNVYKQWSANGYRDSWCTRHFIHSKSMRKAREVRDQLVDIIQNTLKIRIESAGADWDKIRKCVCSAYFHQAARVKSIGEYLNMRTGLPCHLHPTSALYGMGFTPDYIVYHELVYTSKEYMQCVTAVDPRWLAELGPMFFSLREPGVKRQKHADEQIAKMELEVKEAERREEEVARRRNTTRTARTNIVTPGLGGARFKTPRRRTNL</sequence>
<name>A0ACC1JCG7_9FUNG</name>
<evidence type="ECO:0000313" key="2">
    <source>
        <dbReference type="Proteomes" id="UP001150603"/>
    </source>
</evidence>
<evidence type="ECO:0000313" key="1">
    <source>
        <dbReference type="EMBL" id="KAJ1947063.1"/>
    </source>
</evidence>
<keyword evidence="2" id="KW-1185">Reference proteome</keyword>
<dbReference type="EC" id="3.6.4.13" evidence="1"/>
<keyword evidence="1" id="KW-0067">ATP-binding</keyword>
<dbReference type="EMBL" id="JANBPW010000964">
    <property type="protein sequence ID" value="KAJ1947063.1"/>
    <property type="molecule type" value="Genomic_DNA"/>
</dbReference>
<organism evidence="1 2">
    <name type="scientific">Linderina macrospora</name>
    <dbReference type="NCBI Taxonomy" id="4868"/>
    <lineage>
        <taxon>Eukaryota</taxon>
        <taxon>Fungi</taxon>
        <taxon>Fungi incertae sedis</taxon>
        <taxon>Zoopagomycota</taxon>
        <taxon>Kickxellomycotina</taxon>
        <taxon>Kickxellomycetes</taxon>
        <taxon>Kickxellales</taxon>
        <taxon>Kickxellaceae</taxon>
        <taxon>Linderina</taxon>
    </lineage>
</organism>
<proteinExistence type="predicted"/>
<accession>A0ACC1JCG7</accession>
<dbReference type="Proteomes" id="UP001150603">
    <property type="component" value="Unassembled WGS sequence"/>
</dbReference>
<keyword evidence="1" id="KW-0547">Nucleotide-binding</keyword>